<dbReference type="SUPFAM" id="SSF53474">
    <property type="entry name" value="alpha/beta-Hydrolases"/>
    <property type="match status" value="1"/>
</dbReference>
<proteinExistence type="predicted"/>
<reference evidence="3" key="1">
    <citation type="journal article" date="2019" name="Int. J. Syst. Evol. Microbiol.">
        <title>The Global Catalogue of Microorganisms (GCM) 10K type strain sequencing project: providing services to taxonomists for standard genome sequencing and annotation.</title>
        <authorList>
            <consortium name="The Broad Institute Genomics Platform"/>
            <consortium name="The Broad Institute Genome Sequencing Center for Infectious Disease"/>
            <person name="Wu L."/>
            <person name="Ma J."/>
        </authorList>
    </citation>
    <scope>NUCLEOTIDE SEQUENCE [LARGE SCALE GENOMIC DNA]</scope>
    <source>
        <strain evidence="3">CCUG 53903</strain>
    </source>
</reference>
<organism evidence="2 3">
    <name type="scientific">Nonomuraea insulae</name>
    <dbReference type="NCBI Taxonomy" id="1616787"/>
    <lineage>
        <taxon>Bacteria</taxon>
        <taxon>Bacillati</taxon>
        <taxon>Actinomycetota</taxon>
        <taxon>Actinomycetes</taxon>
        <taxon>Streptosporangiales</taxon>
        <taxon>Streptosporangiaceae</taxon>
        <taxon>Nonomuraea</taxon>
    </lineage>
</organism>
<name>A0ABW1CQ06_9ACTN</name>
<keyword evidence="3" id="KW-1185">Reference proteome</keyword>
<evidence type="ECO:0000313" key="2">
    <source>
        <dbReference type="EMBL" id="MFC5827821.1"/>
    </source>
</evidence>
<accession>A0ABW1CQ06</accession>
<dbReference type="Pfam" id="PF12697">
    <property type="entry name" value="Abhydrolase_6"/>
    <property type="match status" value="1"/>
</dbReference>
<dbReference type="InterPro" id="IPR000073">
    <property type="entry name" value="AB_hydrolase_1"/>
</dbReference>
<comment type="caution">
    <text evidence="2">The sequence shown here is derived from an EMBL/GenBank/DDBJ whole genome shotgun (WGS) entry which is preliminary data.</text>
</comment>
<evidence type="ECO:0000313" key="3">
    <source>
        <dbReference type="Proteomes" id="UP001596058"/>
    </source>
</evidence>
<feature type="domain" description="AB hydrolase-1" evidence="1">
    <location>
        <begin position="19"/>
        <end position="86"/>
    </location>
</feature>
<keyword evidence="2" id="KW-0378">Hydrolase</keyword>
<dbReference type="InterPro" id="IPR052897">
    <property type="entry name" value="Sec-Metab_Biosynth_Hydrolase"/>
</dbReference>
<protein>
    <submittedName>
        <fullName evidence="2">Alpha/beta fold hydrolase</fullName>
    </submittedName>
</protein>
<dbReference type="InterPro" id="IPR029058">
    <property type="entry name" value="AB_hydrolase_fold"/>
</dbReference>
<evidence type="ECO:0000259" key="1">
    <source>
        <dbReference type="Pfam" id="PF12697"/>
    </source>
</evidence>
<gene>
    <name evidence="2" type="ORF">ACFPZ3_28505</name>
</gene>
<sequence length="98" mass="10744">MTCLAGKLTRYFPVRQVKTERALTDELTASEPGWHTAPSWFVYGEHDLNIPAQTVRFMAERASARATREIPGASHALALSQPGAVTAVILDAVDHIKE</sequence>
<dbReference type="RefSeq" id="WP_379517323.1">
    <property type="nucleotide sequence ID" value="NZ_JBHSPA010000031.1"/>
</dbReference>
<dbReference type="PANTHER" id="PTHR37017:SF11">
    <property type="entry name" value="ESTERASE_LIPASE_THIOESTERASE DOMAIN-CONTAINING PROTEIN"/>
    <property type="match status" value="1"/>
</dbReference>
<dbReference type="PANTHER" id="PTHR37017">
    <property type="entry name" value="AB HYDROLASE-1 DOMAIN-CONTAINING PROTEIN-RELATED"/>
    <property type="match status" value="1"/>
</dbReference>
<dbReference type="GO" id="GO:0016787">
    <property type="term" value="F:hydrolase activity"/>
    <property type="evidence" value="ECO:0007669"/>
    <property type="project" value="UniProtKB-KW"/>
</dbReference>
<dbReference type="Proteomes" id="UP001596058">
    <property type="component" value="Unassembled WGS sequence"/>
</dbReference>
<dbReference type="Gene3D" id="3.40.50.1820">
    <property type="entry name" value="alpha/beta hydrolase"/>
    <property type="match status" value="1"/>
</dbReference>
<dbReference type="EMBL" id="JBHSPA010000031">
    <property type="protein sequence ID" value="MFC5827821.1"/>
    <property type="molecule type" value="Genomic_DNA"/>
</dbReference>